<keyword evidence="1" id="KW-0540">Nuclease</keyword>
<evidence type="ECO:0000313" key="6">
    <source>
        <dbReference type="Proteomes" id="UP000307749"/>
    </source>
</evidence>
<evidence type="ECO:0000256" key="3">
    <source>
        <dbReference type="ARBA" id="ARBA00022839"/>
    </source>
</evidence>
<evidence type="ECO:0000313" key="5">
    <source>
        <dbReference type="EMBL" id="THD07140.1"/>
    </source>
</evidence>
<dbReference type="AlphaFoldDB" id="A0A4S3KF92"/>
<dbReference type="GO" id="GO:0004527">
    <property type="term" value="F:exonuclease activity"/>
    <property type="evidence" value="ECO:0007669"/>
    <property type="project" value="UniProtKB-KW"/>
</dbReference>
<dbReference type="Gene3D" id="3.60.21.10">
    <property type="match status" value="1"/>
</dbReference>
<feature type="domain" description="Calcineurin-like phosphoesterase" evidence="4">
    <location>
        <begin position="2"/>
        <end position="169"/>
    </location>
</feature>
<dbReference type="InterPro" id="IPR004843">
    <property type="entry name" value="Calcineurin-like_PHP"/>
</dbReference>
<dbReference type="CDD" id="cd00840">
    <property type="entry name" value="MPP_Mre11_N"/>
    <property type="match status" value="1"/>
</dbReference>
<evidence type="ECO:0000259" key="4">
    <source>
        <dbReference type="Pfam" id="PF00149"/>
    </source>
</evidence>
<keyword evidence="6" id="KW-1185">Reference proteome</keyword>
<sequence>MLRFLHTADWQIGRQYSQFPADDASPLAEARVTAVANIARLATEHKVDAVLVAGDVFDTQTVADRTIRKLFNALGGYVGAWLMIPGNHDAALSESVWTRADRLGVIPANLHLALESKVFDFAAQGFSALMAPLTQRHTYNDLTEWFDHAETPSKHMRIGIAHGAVLGVLADDIDSANPIASDRAVRAKLDYLALGDWHGCKQIDSRTWYSGTPEPDRFKDNGPGYVLLVEIDAPGCEPRVKRLETSQFNWQSMDQTVAVASDVDLVIERLAGATEREVLNIRLAGQTDLKGQQRLHEALGRAEAKARSVQTDLSALRLMPSDGDLAALHADGYLGEVIAELRDRQSAQDGDTQGEIAGHALGILAGILAEHQAVESAA</sequence>
<dbReference type="Pfam" id="PF00149">
    <property type="entry name" value="Metallophos"/>
    <property type="match status" value="1"/>
</dbReference>
<name>A0A4S3KF92_9GAMM</name>
<dbReference type="PANTHER" id="PTHR30337:SF0">
    <property type="entry name" value="NUCLEASE SBCCD SUBUNIT D"/>
    <property type="match status" value="1"/>
</dbReference>
<protein>
    <submittedName>
        <fullName evidence="5">DNA repair exonuclease</fullName>
    </submittedName>
</protein>
<dbReference type="OrthoDB" id="9773856at2"/>
<dbReference type="EMBL" id="MWQO01000063">
    <property type="protein sequence ID" value="THD07140.1"/>
    <property type="molecule type" value="Genomic_DNA"/>
</dbReference>
<gene>
    <name evidence="5" type="ORF">B1806_15275</name>
</gene>
<dbReference type="PANTHER" id="PTHR30337">
    <property type="entry name" value="COMPONENT OF ATP-DEPENDENT DSDNA EXONUCLEASE"/>
    <property type="match status" value="1"/>
</dbReference>
<dbReference type="STRING" id="993689.GCA_002077135_02539"/>
<dbReference type="InterPro" id="IPR014577">
    <property type="entry name" value="UCP033093_metalloPase"/>
</dbReference>
<accession>A0A4S3KF92</accession>
<keyword evidence="2" id="KW-0378">Hydrolase</keyword>
<evidence type="ECO:0000256" key="1">
    <source>
        <dbReference type="ARBA" id="ARBA00022722"/>
    </source>
</evidence>
<keyword evidence="3 5" id="KW-0269">Exonuclease</keyword>
<organism evidence="5 6">
    <name type="scientific">Metallibacterium scheffleri</name>
    <dbReference type="NCBI Taxonomy" id="993689"/>
    <lineage>
        <taxon>Bacteria</taxon>
        <taxon>Pseudomonadati</taxon>
        <taxon>Pseudomonadota</taxon>
        <taxon>Gammaproteobacteria</taxon>
        <taxon>Lysobacterales</taxon>
        <taxon>Rhodanobacteraceae</taxon>
        <taxon>Metallibacterium</taxon>
    </lineage>
</organism>
<dbReference type="InterPro" id="IPR050535">
    <property type="entry name" value="DNA_Repair-Maintenance_Comp"/>
</dbReference>
<dbReference type="Proteomes" id="UP000307749">
    <property type="component" value="Unassembled WGS sequence"/>
</dbReference>
<comment type="caution">
    <text evidence="5">The sequence shown here is derived from an EMBL/GenBank/DDBJ whole genome shotgun (WGS) entry which is preliminary data.</text>
</comment>
<dbReference type="SUPFAM" id="SSF56300">
    <property type="entry name" value="Metallo-dependent phosphatases"/>
    <property type="match status" value="1"/>
</dbReference>
<dbReference type="RefSeq" id="WP_081128228.1">
    <property type="nucleotide sequence ID" value="NZ_LDOS01000002.1"/>
</dbReference>
<dbReference type="InterPro" id="IPR029052">
    <property type="entry name" value="Metallo-depent_PP-like"/>
</dbReference>
<dbReference type="PIRSF" id="PIRSF033093">
    <property type="entry name" value="UCP_ML1119"/>
    <property type="match status" value="1"/>
</dbReference>
<reference evidence="5 6" key="1">
    <citation type="submission" date="2017-02" db="EMBL/GenBank/DDBJ databases">
        <title>Whole genome sequencing of Metallibacterium scheffleri DSM 24874 (T).</title>
        <authorList>
            <person name="Kumar S."/>
            <person name="Patil P."/>
            <person name="Patil P.B."/>
        </authorList>
    </citation>
    <scope>NUCLEOTIDE SEQUENCE [LARGE SCALE GENOMIC DNA]</scope>
    <source>
        <strain evidence="5 6">DSM 24874</strain>
    </source>
</reference>
<evidence type="ECO:0000256" key="2">
    <source>
        <dbReference type="ARBA" id="ARBA00022801"/>
    </source>
</evidence>
<dbReference type="InterPro" id="IPR041796">
    <property type="entry name" value="Mre11_N"/>
</dbReference>
<proteinExistence type="predicted"/>